<evidence type="ECO:0000256" key="5">
    <source>
        <dbReference type="SAM" id="SignalP"/>
    </source>
</evidence>
<accession>A0A1B6VMA6</accession>
<dbReference type="GO" id="GO:0006508">
    <property type="term" value="P:proteolysis"/>
    <property type="evidence" value="ECO:0007669"/>
    <property type="project" value="UniProtKB-KW"/>
</dbReference>
<keyword evidence="4" id="KW-0378">Hydrolase</keyword>
<comment type="caution">
    <text evidence="6">The sequence shown here is derived from an EMBL/GenBank/DDBJ whole genome shotgun (WGS) entry which is preliminary data.</text>
</comment>
<organism evidence="6 7">
    <name type="scientific">Gluconobacter cerinus</name>
    <dbReference type="NCBI Taxonomy" id="38307"/>
    <lineage>
        <taxon>Bacteria</taxon>
        <taxon>Pseudomonadati</taxon>
        <taxon>Pseudomonadota</taxon>
        <taxon>Alphaproteobacteria</taxon>
        <taxon>Acetobacterales</taxon>
        <taxon>Acetobacteraceae</taxon>
        <taxon>Gluconobacter</taxon>
    </lineage>
</organism>
<dbReference type="InterPro" id="IPR021109">
    <property type="entry name" value="Peptidase_aspartic_dom_sf"/>
</dbReference>
<dbReference type="PANTHER" id="PTHR12917:SF1">
    <property type="entry name" value="AT13091P"/>
    <property type="match status" value="1"/>
</dbReference>
<evidence type="ECO:0000256" key="3">
    <source>
        <dbReference type="ARBA" id="ARBA00022750"/>
    </source>
</evidence>
<dbReference type="CDD" id="cd05483">
    <property type="entry name" value="retropepsin_like_bacteria"/>
    <property type="match status" value="2"/>
</dbReference>
<protein>
    <submittedName>
        <fullName evidence="6">Retroviral aspartyl protease</fullName>
    </submittedName>
</protein>
<evidence type="ECO:0000256" key="2">
    <source>
        <dbReference type="ARBA" id="ARBA00022670"/>
    </source>
</evidence>
<dbReference type="OrthoDB" id="7281214at2"/>
<dbReference type="PATRIC" id="fig|38307.3.peg.831"/>
<feature type="signal peptide" evidence="5">
    <location>
        <begin position="1"/>
        <end position="21"/>
    </location>
</feature>
<name>A0A1B6VMA6_9PROT</name>
<dbReference type="EMBL" id="LUTU01000005">
    <property type="protein sequence ID" value="OAJ68107.1"/>
    <property type="molecule type" value="Genomic_DNA"/>
</dbReference>
<dbReference type="SUPFAM" id="SSF50630">
    <property type="entry name" value="Acid proteases"/>
    <property type="match status" value="2"/>
</dbReference>
<reference evidence="6 7" key="1">
    <citation type="submission" date="2016-03" db="EMBL/GenBank/DDBJ databases">
        <title>Draft genome sequence of Gluconobacter cerinus strain CECT 9110.</title>
        <authorList>
            <person name="Sainz F."/>
            <person name="Mas A."/>
            <person name="Torija M.J."/>
        </authorList>
    </citation>
    <scope>NUCLEOTIDE SEQUENCE [LARGE SCALE GENOMIC DNA]</scope>
    <source>
        <strain evidence="6 7">CECT 9110</strain>
    </source>
</reference>
<dbReference type="InterPro" id="IPR034122">
    <property type="entry name" value="Retropepsin-like_bacterial"/>
</dbReference>
<dbReference type="PROSITE" id="PS51257">
    <property type="entry name" value="PROKAR_LIPOPROTEIN"/>
    <property type="match status" value="1"/>
</dbReference>
<proteinExistence type="inferred from homology"/>
<gene>
    <name evidence="6" type="ORF">A0123_00810</name>
</gene>
<keyword evidence="2 6" id="KW-0645">Protease</keyword>
<evidence type="ECO:0000256" key="1">
    <source>
        <dbReference type="ARBA" id="ARBA00009136"/>
    </source>
</evidence>
<keyword evidence="5" id="KW-0732">Signal</keyword>
<dbReference type="GO" id="GO:0004190">
    <property type="term" value="F:aspartic-type endopeptidase activity"/>
    <property type="evidence" value="ECO:0007669"/>
    <property type="project" value="UniProtKB-KW"/>
</dbReference>
<keyword evidence="3" id="KW-0064">Aspartyl protease</keyword>
<feature type="chain" id="PRO_5008590154" evidence="5">
    <location>
        <begin position="22"/>
        <end position="318"/>
    </location>
</feature>
<dbReference type="PROSITE" id="PS00141">
    <property type="entry name" value="ASP_PROTEASE"/>
    <property type="match status" value="2"/>
</dbReference>
<dbReference type="InterPro" id="IPR001969">
    <property type="entry name" value="Aspartic_peptidase_AS"/>
</dbReference>
<sequence>MRVLKRLGAVGLLSGVLSACAPTGPHNCKLYISGVMPIINESGSPIVRAGINGHPAALIVDTGATTSVIGSAYISPFGLEVMGPVGTMTGVGGSELVQAVRIKSLEMGPSSAKNFAVIAGGKFGGHADGLPVVGLFGQEFLANYDTIVDVPDHVVQLVRTEDCSFPTPGWEGAVHKIPVTHSATDGLKTRLQIKINGKPAEAILDTGASSTLVTMSAARRAGVTQAMLNNDPVMPGYGVTRDPIKIYRHFFSTLEIGDIVFRNIRLDVVDDLSESDVLLGSDFLKHYRVWISRDDYLYAQHDKDIPAADAGQSTASQP</sequence>
<dbReference type="Proteomes" id="UP000077786">
    <property type="component" value="Unassembled WGS sequence"/>
</dbReference>
<dbReference type="AlphaFoldDB" id="A0A1B6VMA6"/>
<dbReference type="PANTHER" id="PTHR12917">
    <property type="entry name" value="ASPARTYL PROTEASE DDI-RELATED"/>
    <property type="match status" value="1"/>
</dbReference>
<dbReference type="Gene3D" id="2.40.70.10">
    <property type="entry name" value="Acid Proteases"/>
    <property type="match status" value="2"/>
</dbReference>
<evidence type="ECO:0000313" key="6">
    <source>
        <dbReference type="EMBL" id="OAJ68107.1"/>
    </source>
</evidence>
<comment type="similarity">
    <text evidence="1">Belongs to the DDI1 family.</text>
</comment>
<dbReference type="Pfam" id="PF13650">
    <property type="entry name" value="Asp_protease_2"/>
    <property type="match status" value="1"/>
</dbReference>
<dbReference type="Pfam" id="PF13975">
    <property type="entry name" value="gag-asp_proteas"/>
    <property type="match status" value="1"/>
</dbReference>
<evidence type="ECO:0000313" key="7">
    <source>
        <dbReference type="Proteomes" id="UP000077786"/>
    </source>
</evidence>
<evidence type="ECO:0000256" key="4">
    <source>
        <dbReference type="ARBA" id="ARBA00022801"/>
    </source>
</evidence>